<dbReference type="InterPro" id="IPR058663">
    <property type="entry name" value="PucR-like_N"/>
</dbReference>
<comment type="caution">
    <text evidence="3">The sequence shown here is derived from an EMBL/GenBank/DDBJ whole genome shotgun (WGS) entry which is preliminary data.</text>
</comment>
<dbReference type="InterPro" id="IPR042070">
    <property type="entry name" value="PucR_C-HTH_sf"/>
</dbReference>
<name>A0A2T4UFC4_9ACTN</name>
<proteinExistence type="predicted"/>
<dbReference type="PANTHER" id="PTHR33744">
    <property type="entry name" value="CARBOHYDRATE DIACID REGULATOR"/>
    <property type="match status" value="1"/>
</dbReference>
<dbReference type="Pfam" id="PF25906">
    <property type="entry name" value="PucR-like_N"/>
    <property type="match status" value="1"/>
</dbReference>
<dbReference type="OrthoDB" id="5243741at2"/>
<dbReference type="AlphaFoldDB" id="A0A2T4UFC4"/>
<dbReference type="Proteomes" id="UP000240739">
    <property type="component" value="Unassembled WGS sequence"/>
</dbReference>
<reference evidence="3 4" key="1">
    <citation type="submission" date="2018-03" db="EMBL/GenBank/DDBJ databases">
        <title>Aquarubrobacter algicola gen. nov., sp. nov., a novel actinobacterium isolated from shallow eutrophic lake during the end of cyanobacterial harmful algal blooms.</title>
        <authorList>
            <person name="Chun S.J."/>
        </authorList>
    </citation>
    <scope>NUCLEOTIDE SEQUENCE [LARGE SCALE GENOMIC DNA]</scope>
    <source>
        <strain evidence="3 4">Seoho-28</strain>
    </source>
</reference>
<dbReference type="PANTHER" id="PTHR33744:SF1">
    <property type="entry name" value="DNA-BINDING TRANSCRIPTIONAL ACTIVATOR ADER"/>
    <property type="match status" value="1"/>
</dbReference>
<protein>
    <submittedName>
        <fullName evidence="3">CdaR family transcriptional regulator</fullName>
    </submittedName>
</protein>
<evidence type="ECO:0000313" key="3">
    <source>
        <dbReference type="EMBL" id="PTL56477.1"/>
    </source>
</evidence>
<feature type="domain" description="PucR C-terminal helix-turn-helix" evidence="1">
    <location>
        <begin position="322"/>
        <end position="380"/>
    </location>
</feature>
<sequence length="382" mass="40450">MQVESNPRAAAVLRPVLPAISAEIMAALREEVPEYDRPLRGPFGDAVRLGVAQALERFADIVEDPARSQRIGREIYVGLGRGERAAGRSLDALLSAYRTGARIAWRRAVEAGVAGGLDPQDLYALGEAIFAYIDELSAESADGYAQEQSREAGERSRRTRACVRALLARPQSEAEVAATAAELDWTPPARLAVVVGPADAAGALVARLQPEDLLAVLDDEVVAVVADPGAPGLEERLAAAVRPGDVLGLGSALPPAEAATSAGRARAARRLGETGRTDSPVVVADAHLPALLLRRDPALAADLAAHALAPLQEETPASAQRLTATLRAWLDHQGRIETVARALDVHPQTVRYRLARLRELLGDALDDPDGRFALQLALRATA</sequence>
<keyword evidence="4" id="KW-1185">Reference proteome</keyword>
<dbReference type="Pfam" id="PF13556">
    <property type="entry name" value="HTH_30"/>
    <property type="match status" value="1"/>
</dbReference>
<dbReference type="Gene3D" id="1.10.10.2840">
    <property type="entry name" value="PucR C-terminal helix-turn-helix domain"/>
    <property type="match status" value="1"/>
</dbReference>
<dbReference type="RefSeq" id="WP_107570196.1">
    <property type="nucleotide sequence ID" value="NZ_PYYB01000002.1"/>
</dbReference>
<dbReference type="EMBL" id="PYYB01000002">
    <property type="protein sequence ID" value="PTL56477.1"/>
    <property type="molecule type" value="Genomic_DNA"/>
</dbReference>
<accession>A0A2T4UFC4</accession>
<gene>
    <name evidence="3" type="ORF">C7Y72_16070</name>
</gene>
<organism evidence="3 4">
    <name type="scientific">Paraconexibacter algicola</name>
    <dbReference type="NCBI Taxonomy" id="2133960"/>
    <lineage>
        <taxon>Bacteria</taxon>
        <taxon>Bacillati</taxon>
        <taxon>Actinomycetota</taxon>
        <taxon>Thermoleophilia</taxon>
        <taxon>Solirubrobacterales</taxon>
        <taxon>Paraconexibacteraceae</taxon>
        <taxon>Paraconexibacter</taxon>
    </lineage>
</organism>
<feature type="domain" description="PucR-like N-terminal" evidence="2">
    <location>
        <begin position="9"/>
        <end position="166"/>
    </location>
</feature>
<dbReference type="InterPro" id="IPR025736">
    <property type="entry name" value="PucR_C-HTH_dom"/>
</dbReference>
<dbReference type="InterPro" id="IPR051448">
    <property type="entry name" value="CdaR-like_regulators"/>
</dbReference>
<evidence type="ECO:0000259" key="2">
    <source>
        <dbReference type="Pfam" id="PF25906"/>
    </source>
</evidence>
<evidence type="ECO:0000313" key="4">
    <source>
        <dbReference type="Proteomes" id="UP000240739"/>
    </source>
</evidence>
<evidence type="ECO:0000259" key="1">
    <source>
        <dbReference type="Pfam" id="PF13556"/>
    </source>
</evidence>